<protein>
    <recommendedName>
        <fullName evidence="2">HTH cro/C1-type domain-containing protein</fullName>
    </recommendedName>
</protein>
<dbReference type="CDD" id="cd00093">
    <property type="entry name" value="HTH_XRE"/>
    <property type="match status" value="1"/>
</dbReference>
<dbReference type="SUPFAM" id="SSF47413">
    <property type="entry name" value="lambda repressor-like DNA-binding domains"/>
    <property type="match status" value="1"/>
</dbReference>
<dbReference type="Gene3D" id="1.10.260.40">
    <property type="entry name" value="lambda repressor-like DNA-binding domains"/>
    <property type="match status" value="1"/>
</dbReference>
<sequence>MIDEKKTMVLLGNRVAHLRRARGQTIVQMSHSTELDYGFLRRLEKGQVLPSVRYLIRICNYFDVSLSELFDFDGTLQT</sequence>
<gene>
    <name evidence="3" type="ORF">DF947_10600</name>
</gene>
<dbReference type="InterPro" id="IPR050807">
    <property type="entry name" value="TransReg_Diox_bact_type"/>
</dbReference>
<evidence type="ECO:0000313" key="4">
    <source>
        <dbReference type="Proteomes" id="UP000245391"/>
    </source>
</evidence>
<dbReference type="PANTHER" id="PTHR46797">
    <property type="entry name" value="HTH-TYPE TRANSCRIPTIONAL REGULATOR"/>
    <property type="match status" value="1"/>
</dbReference>
<accession>A0A317EZ07</accession>
<dbReference type="EMBL" id="QGNY01000003">
    <property type="protein sequence ID" value="PWS32210.1"/>
    <property type="molecule type" value="Genomic_DNA"/>
</dbReference>
<dbReference type="OrthoDB" id="796935at2"/>
<evidence type="ECO:0000313" key="3">
    <source>
        <dbReference type="EMBL" id="PWS32210.1"/>
    </source>
</evidence>
<dbReference type="InterPro" id="IPR001387">
    <property type="entry name" value="Cro/C1-type_HTH"/>
</dbReference>
<reference evidence="4" key="1">
    <citation type="submission" date="2018-05" db="EMBL/GenBank/DDBJ databases">
        <title>Pedobacter paludis sp. nov., isolated from wetland soil.</title>
        <authorList>
            <person name="Zhang Y."/>
        </authorList>
    </citation>
    <scope>NUCLEOTIDE SEQUENCE [LARGE SCALE GENOMIC DNA]</scope>
    <source>
        <strain evidence="4">R-8</strain>
    </source>
</reference>
<proteinExistence type="predicted"/>
<dbReference type="AlphaFoldDB" id="A0A317EZ07"/>
<keyword evidence="4" id="KW-1185">Reference proteome</keyword>
<name>A0A317EZ07_9SPHI</name>
<dbReference type="PROSITE" id="PS50943">
    <property type="entry name" value="HTH_CROC1"/>
    <property type="match status" value="1"/>
</dbReference>
<keyword evidence="1" id="KW-0238">DNA-binding</keyword>
<dbReference type="Pfam" id="PF13560">
    <property type="entry name" value="HTH_31"/>
    <property type="match status" value="1"/>
</dbReference>
<dbReference type="InterPro" id="IPR010982">
    <property type="entry name" value="Lambda_DNA-bd_dom_sf"/>
</dbReference>
<dbReference type="PANTHER" id="PTHR46797:SF1">
    <property type="entry name" value="METHYLPHOSPHONATE SYNTHASE"/>
    <property type="match status" value="1"/>
</dbReference>
<evidence type="ECO:0000256" key="1">
    <source>
        <dbReference type="ARBA" id="ARBA00023125"/>
    </source>
</evidence>
<dbReference type="Proteomes" id="UP000245391">
    <property type="component" value="Unassembled WGS sequence"/>
</dbReference>
<dbReference type="GO" id="GO:0005829">
    <property type="term" value="C:cytosol"/>
    <property type="evidence" value="ECO:0007669"/>
    <property type="project" value="TreeGrafter"/>
</dbReference>
<dbReference type="GO" id="GO:0003677">
    <property type="term" value="F:DNA binding"/>
    <property type="evidence" value="ECO:0007669"/>
    <property type="project" value="UniProtKB-KW"/>
</dbReference>
<feature type="domain" description="HTH cro/C1-type" evidence="2">
    <location>
        <begin position="15"/>
        <end position="69"/>
    </location>
</feature>
<comment type="caution">
    <text evidence="3">The sequence shown here is derived from an EMBL/GenBank/DDBJ whole genome shotgun (WGS) entry which is preliminary data.</text>
</comment>
<dbReference type="GO" id="GO:0003700">
    <property type="term" value="F:DNA-binding transcription factor activity"/>
    <property type="evidence" value="ECO:0007669"/>
    <property type="project" value="TreeGrafter"/>
</dbReference>
<dbReference type="SMART" id="SM00530">
    <property type="entry name" value="HTH_XRE"/>
    <property type="match status" value="1"/>
</dbReference>
<evidence type="ECO:0000259" key="2">
    <source>
        <dbReference type="PROSITE" id="PS50943"/>
    </source>
</evidence>
<organism evidence="3 4">
    <name type="scientific">Pedobacter paludis</name>
    <dbReference type="NCBI Taxonomy" id="2203212"/>
    <lineage>
        <taxon>Bacteria</taxon>
        <taxon>Pseudomonadati</taxon>
        <taxon>Bacteroidota</taxon>
        <taxon>Sphingobacteriia</taxon>
        <taxon>Sphingobacteriales</taxon>
        <taxon>Sphingobacteriaceae</taxon>
        <taxon>Pedobacter</taxon>
    </lineage>
</organism>